<keyword evidence="3" id="KW-1185">Reference proteome</keyword>
<name>A0A8R2H339_ACYPI</name>
<dbReference type="KEGG" id="api:115032989"/>
<evidence type="ECO:0000313" key="2">
    <source>
        <dbReference type="EnsemblMetazoa" id="XP_016656958.1"/>
    </source>
</evidence>
<reference evidence="3" key="1">
    <citation type="submission" date="2010-06" db="EMBL/GenBank/DDBJ databases">
        <authorList>
            <person name="Jiang H."/>
            <person name="Abraham K."/>
            <person name="Ali S."/>
            <person name="Alsbrooks S.L."/>
            <person name="Anim B.N."/>
            <person name="Anosike U.S."/>
            <person name="Attaway T."/>
            <person name="Bandaranaike D.P."/>
            <person name="Battles P.K."/>
            <person name="Bell S.N."/>
            <person name="Bell A.V."/>
            <person name="Beltran B."/>
            <person name="Bickham C."/>
            <person name="Bustamante Y."/>
            <person name="Caleb T."/>
            <person name="Canada A."/>
            <person name="Cardenas V."/>
            <person name="Carter K."/>
            <person name="Chacko J."/>
            <person name="Chandrabose M.N."/>
            <person name="Chavez D."/>
            <person name="Chavez A."/>
            <person name="Chen L."/>
            <person name="Chu H.-S."/>
            <person name="Claassen K.J."/>
            <person name="Cockrell R."/>
            <person name="Collins M."/>
            <person name="Cooper J.A."/>
            <person name="Cree A."/>
            <person name="Curry S.M."/>
            <person name="Da Y."/>
            <person name="Dao M.D."/>
            <person name="Das B."/>
            <person name="Davila M.-L."/>
            <person name="Davy-Carroll L."/>
            <person name="Denson S."/>
            <person name="Dinh H."/>
            <person name="Ebong V.E."/>
            <person name="Edwards J.R."/>
            <person name="Egan A."/>
            <person name="El-Daye J."/>
            <person name="Escobedo L."/>
            <person name="Fernandez S."/>
            <person name="Fernando P.R."/>
            <person name="Flagg N."/>
            <person name="Forbes L.D."/>
            <person name="Fowler R.G."/>
            <person name="Fu Q."/>
            <person name="Gabisi R.A."/>
            <person name="Ganer J."/>
            <person name="Garbino Pronczuk A."/>
            <person name="Garcia R.M."/>
            <person name="Garner T."/>
            <person name="Garrett T.E."/>
            <person name="Gonzalez D.A."/>
            <person name="Hamid H."/>
            <person name="Hawkins E.S."/>
            <person name="Hirani K."/>
            <person name="Hogues M.E."/>
            <person name="Hollins B."/>
            <person name="Hsiao C.-H."/>
            <person name="Jabil R."/>
            <person name="James M.L."/>
            <person name="Jhangiani S.N."/>
            <person name="Johnson B."/>
            <person name="Johnson Q."/>
            <person name="Joshi V."/>
            <person name="Kalu J.B."/>
            <person name="Kam C."/>
            <person name="Kashfia A."/>
            <person name="Keebler J."/>
            <person name="Kisamo H."/>
            <person name="Kovar C.L."/>
            <person name="Lago L.A."/>
            <person name="Lai C.-Y."/>
            <person name="Laidlaw J."/>
            <person name="Lara F."/>
            <person name="Le T.-K."/>
            <person name="Lee S.L."/>
            <person name="Legall F.H."/>
            <person name="Lemon S.J."/>
            <person name="Lewis L.R."/>
            <person name="Li B."/>
            <person name="Liu Y."/>
            <person name="Liu Y.-S."/>
            <person name="Lopez J."/>
            <person name="Lozado R.J."/>
            <person name="Lu J."/>
            <person name="Madu R.C."/>
            <person name="Maheshwari M."/>
            <person name="Maheshwari R."/>
            <person name="Malloy K."/>
            <person name="Martinez E."/>
            <person name="Mathew T."/>
            <person name="Mercado I.C."/>
            <person name="Mercado C."/>
            <person name="Meyer B."/>
            <person name="Montgomery K."/>
            <person name="Morgan M.B."/>
            <person name="Munidasa M."/>
            <person name="Nazareth L.V."/>
            <person name="Nelson J."/>
            <person name="Ng B.M."/>
            <person name="Nguyen N.B."/>
            <person name="Nguyen P.Q."/>
            <person name="Nguyen T."/>
            <person name="Obregon M."/>
            <person name="Okwuonu G.O."/>
            <person name="Onwere C.G."/>
            <person name="Orozco G."/>
            <person name="Parra A."/>
            <person name="Patel S."/>
            <person name="Patil S."/>
            <person name="Perez A."/>
            <person name="Perez Y."/>
            <person name="Pham C."/>
            <person name="Primus E.L."/>
            <person name="Pu L.-L."/>
            <person name="Puazo M."/>
            <person name="Qin X."/>
            <person name="Quiroz J.B."/>
            <person name="Reese J."/>
            <person name="Richards S."/>
            <person name="Rives C.M."/>
            <person name="Robberts R."/>
            <person name="Ruiz S.J."/>
            <person name="Ruiz M.J."/>
            <person name="Santibanez J."/>
            <person name="Schneider B.W."/>
            <person name="Sisson I."/>
            <person name="Smith M."/>
            <person name="Sodergren E."/>
            <person name="Song X.-Z."/>
            <person name="Song B.B."/>
            <person name="Summersgill H."/>
            <person name="Thelus R."/>
            <person name="Thornton R.D."/>
            <person name="Trejos Z.Y."/>
            <person name="Usmani K."/>
            <person name="Vattathil S."/>
            <person name="Villasana D."/>
            <person name="Walker D.L."/>
            <person name="Wang S."/>
            <person name="Wang K."/>
            <person name="White C.S."/>
            <person name="Williams A.C."/>
            <person name="Williamson J."/>
            <person name="Wilson K."/>
            <person name="Woghiren I.O."/>
            <person name="Woodworth J.R."/>
            <person name="Worley K.C."/>
            <person name="Wright R.A."/>
            <person name="Wu W."/>
            <person name="Young L."/>
            <person name="Zhang L."/>
            <person name="Zhang J."/>
            <person name="Zhu Y."/>
            <person name="Muzny D.M."/>
            <person name="Weinstock G."/>
            <person name="Gibbs R.A."/>
        </authorList>
    </citation>
    <scope>NUCLEOTIDE SEQUENCE [LARGE SCALE GENOMIC DNA]</scope>
    <source>
        <strain evidence="3">LSR1</strain>
    </source>
</reference>
<sequence length="123" mass="14186">MHMYTKMYIDKLFNKALYNKWEVPLIKLTAEDLENYKLRLIKNKDTPKEDDNNALKQDKTCKINIISKEDKKSKVVKTSENSNTSIDDEPANKKQKLDTNGIDVLKLVLSREGETVNGILNTL</sequence>
<dbReference type="EnsemblMetazoa" id="XM_016801469.2">
    <property type="protein sequence ID" value="XP_016656958.1"/>
    <property type="gene ID" value="LOC115032989"/>
</dbReference>
<feature type="region of interest" description="Disordered" evidence="1">
    <location>
        <begin position="74"/>
        <end position="94"/>
    </location>
</feature>
<protein>
    <submittedName>
        <fullName evidence="2">Uncharacterized protein</fullName>
    </submittedName>
</protein>
<dbReference type="AlphaFoldDB" id="A0A8R2H339"/>
<dbReference type="Proteomes" id="UP000007819">
    <property type="component" value="Chromosome A3"/>
</dbReference>
<dbReference type="GeneID" id="115032989"/>
<reference evidence="2" key="2">
    <citation type="submission" date="2022-06" db="UniProtKB">
        <authorList>
            <consortium name="EnsemblMetazoa"/>
        </authorList>
    </citation>
    <scope>IDENTIFICATION</scope>
</reference>
<organism evidence="2 3">
    <name type="scientific">Acyrthosiphon pisum</name>
    <name type="common">Pea aphid</name>
    <dbReference type="NCBI Taxonomy" id="7029"/>
    <lineage>
        <taxon>Eukaryota</taxon>
        <taxon>Metazoa</taxon>
        <taxon>Ecdysozoa</taxon>
        <taxon>Arthropoda</taxon>
        <taxon>Hexapoda</taxon>
        <taxon>Insecta</taxon>
        <taxon>Pterygota</taxon>
        <taxon>Neoptera</taxon>
        <taxon>Paraneoptera</taxon>
        <taxon>Hemiptera</taxon>
        <taxon>Sternorrhyncha</taxon>
        <taxon>Aphidomorpha</taxon>
        <taxon>Aphidoidea</taxon>
        <taxon>Aphididae</taxon>
        <taxon>Macrosiphini</taxon>
        <taxon>Acyrthosiphon</taxon>
    </lineage>
</organism>
<evidence type="ECO:0000313" key="3">
    <source>
        <dbReference type="Proteomes" id="UP000007819"/>
    </source>
</evidence>
<accession>A0A8R2H339</accession>
<evidence type="ECO:0000256" key="1">
    <source>
        <dbReference type="SAM" id="MobiDB-lite"/>
    </source>
</evidence>
<dbReference type="OrthoDB" id="6635336at2759"/>
<proteinExistence type="predicted"/>
<feature type="compositionally biased region" description="Polar residues" evidence="1">
    <location>
        <begin position="76"/>
        <end position="85"/>
    </location>
</feature>
<dbReference type="RefSeq" id="XP_016656958.1">
    <property type="nucleotide sequence ID" value="XM_016801469.2"/>
</dbReference>